<comment type="cofactor">
    <cofactor evidence="1">
        <name>FAD</name>
        <dbReference type="ChEBI" id="CHEBI:57692"/>
    </cofactor>
</comment>
<reference evidence="7" key="1">
    <citation type="journal article" date="2019" name="Int. J. Syst. Evol. Microbiol.">
        <title>The Global Catalogue of Microorganisms (GCM) 10K type strain sequencing project: providing services to taxonomists for standard genome sequencing and annotation.</title>
        <authorList>
            <consortium name="The Broad Institute Genomics Platform"/>
            <consortium name="The Broad Institute Genome Sequencing Center for Infectious Disease"/>
            <person name="Wu L."/>
            <person name="Ma J."/>
        </authorList>
    </citation>
    <scope>NUCLEOTIDE SEQUENCE [LARGE SCALE GENOMIC DNA]</scope>
    <source>
        <strain evidence="7">CGMCC 1.6964</strain>
    </source>
</reference>
<name>A0ABQ2KS56_9BACL</name>
<dbReference type="PANTHER" id="PTHR43429">
    <property type="entry name" value="PYRIDINE NUCLEOTIDE-DISULFIDE OXIDOREDUCTASE DOMAIN-CONTAINING"/>
    <property type="match status" value="1"/>
</dbReference>
<dbReference type="PANTHER" id="PTHR43429:SF3">
    <property type="entry name" value="NITRITE REDUCTASE [NAD(P)H]"/>
    <property type="match status" value="1"/>
</dbReference>
<dbReference type="Proteomes" id="UP000606653">
    <property type="component" value="Unassembled WGS sequence"/>
</dbReference>
<feature type="compositionally biased region" description="Basic and acidic residues" evidence="4">
    <location>
        <begin position="201"/>
        <end position="214"/>
    </location>
</feature>
<dbReference type="PRINTS" id="PR00368">
    <property type="entry name" value="FADPNR"/>
</dbReference>
<dbReference type="InterPro" id="IPR023753">
    <property type="entry name" value="FAD/NAD-binding_dom"/>
</dbReference>
<evidence type="ECO:0000256" key="4">
    <source>
        <dbReference type="SAM" id="MobiDB-lite"/>
    </source>
</evidence>
<dbReference type="PRINTS" id="PR00411">
    <property type="entry name" value="PNDRDTASEI"/>
</dbReference>
<dbReference type="EMBL" id="BMLN01000001">
    <property type="protein sequence ID" value="GGN91676.1"/>
    <property type="molecule type" value="Genomic_DNA"/>
</dbReference>
<gene>
    <name evidence="6" type="ORF">GCM10010969_03480</name>
</gene>
<evidence type="ECO:0000256" key="1">
    <source>
        <dbReference type="ARBA" id="ARBA00001974"/>
    </source>
</evidence>
<protein>
    <recommendedName>
        <fullName evidence="5">FAD/NAD(P)-binding domain-containing protein</fullName>
    </recommendedName>
</protein>
<evidence type="ECO:0000259" key="5">
    <source>
        <dbReference type="Pfam" id="PF07992"/>
    </source>
</evidence>
<dbReference type="Gene3D" id="3.50.50.60">
    <property type="entry name" value="FAD/NAD(P)-binding domain"/>
    <property type="match status" value="2"/>
</dbReference>
<evidence type="ECO:0000313" key="6">
    <source>
        <dbReference type="EMBL" id="GGN91676.1"/>
    </source>
</evidence>
<dbReference type="Pfam" id="PF07992">
    <property type="entry name" value="Pyr_redox_2"/>
    <property type="match status" value="1"/>
</dbReference>
<proteinExistence type="predicted"/>
<evidence type="ECO:0000256" key="2">
    <source>
        <dbReference type="ARBA" id="ARBA00022630"/>
    </source>
</evidence>
<comment type="caution">
    <text evidence="6">The sequence shown here is derived from an EMBL/GenBank/DDBJ whole genome shotgun (WGS) entry which is preliminary data.</text>
</comment>
<keyword evidence="7" id="KW-1185">Reference proteome</keyword>
<dbReference type="SUPFAM" id="SSF51905">
    <property type="entry name" value="FAD/NAD(P)-binding domain"/>
    <property type="match status" value="1"/>
</dbReference>
<keyword evidence="3" id="KW-0274">FAD</keyword>
<feature type="domain" description="FAD/NAD(P)-binding" evidence="5">
    <location>
        <begin position="2"/>
        <end position="213"/>
    </location>
</feature>
<feature type="region of interest" description="Disordered" evidence="4">
    <location>
        <begin position="198"/>
        <end position="225"/>
    </location>
</feature>
<keyword evidence="2" id="KW-0285">Flavoprotein</keyword>
<evidence type="ECO:0000256" key="3">
    <source>
        <dbReference type="ARBA" id="ARBA00022827"/>
    </source>
</evidence>
<dbReference type="InterPro" id="IPR050260">
    <property type="entry name" value="FAD-bd_OxRdtase"/>
</dbReference>
<organism evidence="6 7">
    <name type="scientific">Saccharibacillus kuerlensis</name>
    <dbReference type="NCBI Taxonomy" id="459527"/>
    <lineage>
        <taxon>Bacteria</taxon>
        <taxon>Bacillati</taxon>
        <taxon>Bacillota</taxon>
        <taxon>Bacilli</taxon>
        <taxon>Bacillales</taxon>
        <taxon>Paenibacillaceae</taxon>
        <taxon>Saccharibacillus</taxon>
    </lineage>
</organism>
<evidence type="ECO:0000313" key="7">
    <source>
        <dbReference type="Proteomes" id="UP000606653"/>
    </source>
</evidence>
<sequence>MAGINTLEQILKLTDRFDITVFGSEPHPNYNRIMLSYVLEGSKTLKDIVLNDWSWYTDNGIMLYTGTTVTKIDTANKKVMTDHGHTESYDKLVIATGSNSLMLPIPGSDREGVVGFRDIADCSQMLEAAKQYRTAAVIGGGLLGLEAAKGLVGLGVDVAVVHLMNDLMERQLDSQASAMLKTELERQGIKFAMGKSTAEMTGDHRVRKLSESEQQKAGQEMRSAS</sequence>
<dbReference type="InterPro" id="IPR036188">
    <property type="entry name" value="FAD/NAD-bd_sf"/>
</dbReference>
<accession>A0ABQ2KS56</accession>